<dbReference type="EMBL" id="NIRS01000003">
    <property type="protein sequence ID" value="PPK38498.1"/>
    <property type="molecule type" value="Genomic_DNA"/>
</dbReference>
<dbReference type="AlphaFoldDB" id="A0A2S6FM37"/>
<accession>A0A2S6FM37</accession>
<evidence type="ECO:0000313" key="3">
    <source>
        <dbReference type="Proteomes" id="UP000238541"/>
    </source>
</evidence>
<dbReference type="PANTHER" id="PTHR43796:SF2">
    <property type="entry name" value="CARBOXYNORSPERMIDINE SYNTHASE"/>
    <property type="match status" value="1"/>
</dbReference>
<proteinExistence type="predicted"/>
<dbReference type="Gene3D" id="3.40.50.720">
    <property type="entry name" value="NAD(P)-binding Rossmann-like Domain"/>
    <property type="match status" value="1"/>
</dbReference>
<name>A0A2S6FM37_9PSED</name>
<dbReference type="RefSeq" id="WP_104449094.1">
    <property type="nucleotide sequence ID" value="NZ_NIRS01000003.1"/>
</dbReference>
<protein>
    <recommendedName>
        <fullName evidence="1">Saccharopine dehydrogenase NADP binding domain-containing protein</fullName>
    </recommendedName>
</protein>
<evidence type="ECO:0000313" key="2">
    <source>
        <dbReference type="EMBL" id="PPK38498.1"/>
    </source>
</evidence>
<dbReference type="Pfam" id="PF03435">
    <property type="entry name" value="Sacchrp_dh_NADP"/>
    <property type="match status" value="1"/>
</dbReference>
<dbReference type="Gene3D" id="3.30.360.10">
    <property type="entry name" value="Dihydrodipicolinate Reductase, domain 2"/>
    <property type="match status" value="1"/>
</dbReference>
<dbReference type="InterPro" id="IPR036291">
    <property type="entry name" value="NAD(P)-bd_dom_sf"/>
</dbReference>
<organism evidence="2 3">
    <name type="scientific">Pseudomonas laurylsulfatiphila</name>
    <dbReference type="NCBI Taxonomy" id="2011015"/>
    <lineage>
        <taxon>Bacteria</taxon>
        <taxon>Pseudomonadati</taxon>
        <taxon>Pseudomonadota</taxon>
        <taxon>Gammaproteobacteria</taxon>
        <taxon>Pseudomonadales</taxon>
        <taxon>Pseudomonadaceae</taxon>
        <taxon>Pseudomonas</taxon>
    </lineage>
</organism>
<dbReference type="InterPro" id="IPR005097">
    <property type="entry name" value="Sacchrp_dh_NADP-bd"/>
</dbReference>
<sequence>MRILLLGCGNVGSDVARQLVARHPELDCVVGDLNQAAAEKLAAKLGPRVRAVKADVLDPACLDTLLDGMDLVFNAVGPFYRSAVPVIEAALRARVDYIDINDDHDVAETLFLDPSWQQRALDAGIRLIIGCGSTPGLTNVMARMLVDRLDTAEEIHLATAVPFIPDLLSPAVIDHMMHITCGEVQQFVDGEYRKMPGWGGRLEVPYAAPFKAYPSFFIGHGETVTLPHCIAGLKQVTNRLAFFPEAGSRIWQSMIDLGLGRTETIDALGLSPLKFLTHHLSSIAGRESMAIDLSSEPWAVASRVEVRGLRGGVEVCSVLEHHLPLPLEQSEDSTADPTPICARLVIEAWMDGQVRGQGLLAPEQCLEPEPYVRAFARESGAQFIASETQLQNDLFA</sequence>
<gene>
    <name evidence="2" type="ORF">CD175_11840</name>
</gene>
<feature type="domain" description="Saccharopine dehydrogenase NADP binding" evidence="1">
    <location>
        <begin position="3"/>
        <end position="101"/>
    </location>
</feature>
<comment type="caution">
    <text evidence="2">The sequence shown here is derived from an EMBL/GenBank/DDBJ whole genome shotgun (WGS) entry which is preliminary data.</text>
</comment>
<evidence type="ECO:0000259" key="1">
    <source>
        <dbReference type="Pfam" id="PF03435"/>
    </source>
</evidence>
<reference evidence="3" key="1">
    <citation type="submission" date="2017-06" db="EMBL/GenBank/DDBJ databases">
        <authorList>
            <person name="Furmanczyk E.M."/>
        </authorList>
    </citation>
    <scope>NUCLEOTIDE SEQUENCE [LARGE SCALE GENOMIC DNA]</scope>
    <source>
        <strain evidence="3">AP3_16</strain>
    </source>
</reference>
<dbReference type="SUPFAM" id="SSF51735">
    <property type="entry name" value="NAD(P)-binding Rossmann-fold domains"/>
    <property type="match status" value="1"/>
</dbReference>
<dbReference type="PANTHER" id="PTHR43796">
    <property type="entry name" value="CARBOXYNORSPERMIDINE SYNTHASE"/>
    <property type="match status" value="1"/>
</dbReference>
<keyword evidence="3" id="KW-1185">Reference proteome</keyword>
<dbReference type="Proteomes" id="UP000238541">
    <property type="component" value="Unassembled WGS sequence"/>
</dbReference>